<feature type="signal peptide" evidence="1">
    <location>
        <begin position="1"/>
        <end position="18"/>
    </location>
</feature>
<gene>
    <name evidence="2" type="ORF">QBC41DRAFT_340176</name>
</gene>
<accession>A0AA39Z6G6</accession>
<dbReference type="EMBL" id="JAULSY010000120">
    <property type="protein sequence ID" value="KAK0664532.1"/>
    <property type="molecule type" value="Genomic_DNA"/>
</dbReference>
<organism evidence="2 3">
    <name type="scientific">Cercophora samala</name>
    <dbReference type="NCBI Taxonomy" id="330535"/>
    <lineage>
        <taxon>Eukaryota</taxon>
        <taxon>Fungi</taxon>
        <taxon>Dikarya</taxon>
        <taxon>Ascomycota</taxon>
        <taxon>Pezizomycotina</taxon>
        <taxon>Sordariomycetes</taxon>
        <taxon>Sordariomycetidae</taxon>
        <taxon>Sordariales</taxon>
        <taxon>Lasiosphaeriaceae</taxon>
        <taxon>Cercophora</taxon>
    </lineage>
</organism>
<reference evidence="2" key="1">
    <citation type="submission" date="2023-06" db="EMBL/GenBank/DDBJ databases">
        <title>Genome-scale phylogeny and comparative genomics of the fungal order Sordariales.</title>
        <authorList>
            <consortium name="Lawrence Berkeley National Laboratory"/>
            <person name="Hensen N."/>
            <person name="Bonometti L."/>
            <person name="Westerberg I."/>
            <person name="Brannstrom I.O."/>
            <person name="Guillou S."/>
            <person name="Cros-Aarteil S."/>
            <person name="Calhoun S."/>
            <person name="Haridas S."/>
            <person name="Kuo A."/>
            <person name="Mondo S."/>
            <person name="Pangilinan J."/>
            <person name="Riley R."/>
            <person name="Labutti K."/>
            <person name="Andreopoulos B."/>
            <person name="Lipzen A."/>
            <person name="Chen C."/>
            <person name="Yanf M."/>
            <person name="Daum C."/>
            <person name="Ng V."/>
            <person name="Clum A."/>
            <person name="Steindorff A."/>
            <person name="Ohm R."/>
            <person name="Martin F."/>
            <person name="Silar P."/>
            <person name="Natvig D."/>
            <person name="Lalanne C."/>
            <person name="Gautier V."/>
            <person name="Ament-Velasquez S.L."/>
            <person name="Kruys A."/>
            <person name="Hutchinson M.I."/>
            <person name="Powell A.J."/>
            <person name="Barry K."/>
            <person name="Miller A.N."/>
            <person name="Grigoriev I.V."/>
            <person name="Debuchy R."/>
            <person name="Gladieux P."/>
            <person name="Thoren M.H."/>
            <person name="Johannesson H."/>
        </authorList>
    </citation>
    <scope>NUCLEOTIDE SEQUENCE</scope>
    <source>
        <strain evidence="2">CBS 307.81</strain>
    </source>
</reference>
<feature type="chain" id="PRO_5041227123" evidence="1">
    <location>
        <begin position="19"/>
        <end position="139"/>
    </location>
</feature>
<evidence type="ECO:0000256" key="1">
    <source>
        <dbReference type="SAM" id="SignalP"/>
    </source>
</evidence>
<keyword evidence="1" id="KW-0732">Signal</keyword>
<keyword evidence="3" id="KW-1185">Reference proteome</keyword>
<proteinExistence type="predicted"/>
<name>A0AA39Z6G6_9PEZI</name>
<protein>
    <submittedName>
        <fullName evidence="2">Uncharacterized protein</fullName>
    </submittedName>
</protein>
<dbReference type="Proteomes" id="UP001174997">
    <property type="component" value="Unassembled WGS sequence"/>
</dbReference>
<comment type="caution">
    <text evidence="2">The sequence shown here is derived from an EMBL/GenBank/DDBJ whole genome shotgun (WGS) entry which is preliminary data.</text>
</comment>
<dbReference type="AlphaFoldDB" id="A0AA39Z6G6"/>
<sequence length="139" mass="14694">MLLIALLATALAAVPASAWGLPRPTETVTKTVTLLPTATTTVTVLCDSPSSPVSFSTELFTVTTVHPVETIYSTEIVTVTSFPPVATSFSTEWFTITTVLPIETSFVTETFVITSYPAVTSIPLPTESVAVTSLGPQDR</sequence>
<evidence type="ECO:0000313" key="3">
    <source>
        <dbReference type="Proteomes" id="UP001174997"/>
    </source>
</evidence>
<evidence type="ECO:0000313" key="2">
    <source>
        <dbReference type="EMBL" id="KAK0664532.1"/>
    </source>
</evidence>